<dbReference type="EMBL" id="CP003119">
    <property type="protein sequence ID" value="AFA74214.1"/>
    <property type="molecule type" value="Genomic_DNA"/>
</dbReference>
<proteinExistence type="predicted"/>
<evidence type="ECO:0000313" key="1">
    <source>
        <dbReference type="EMBL" id="AFA74214.1"/>
    </source>
</evidence>
<organism evidence="1 2">
    <name type="scientific">Gordonia polyisoprenivorans (strain DSM 44266 / VH2)</name>
    <dbReference type="NCBI Taxonomy" id="1112204"/>
    <lineage>
        <taxon>Bacteria</taxon>
        <taxon>Bacillati</taxon>
        <taxon>Actinomycetota</taxon>
        <taxon>Actinomycetes</taxon>
        <taxon>Mycobacteriales</taxon>
        <taxon>Gordoniaceae</taxon>
        <taxon>Gordonia</taxon>
    </lineage>
</organism>
<keyword evidence="2" id="KW-1185">Reference proteome</keyword>
<evidence type="ECO:0000313" key="2">
    <source>
        <dbReference type="Proteomes" id="UP000009154"/>
    </source>
</evidence>
<dbReference type="AlphaFoldDB" id="H6MX96"/>
<sequence length="83" mass="9377">MTPETIETQILAELRRRDPDDDGELFRWSTIAARVDGPFWAKQEALTALWQRREIAIVKLAGSPFVGLADEFDRALPPRVIAA</sequence>
<protein>
    <submittedName>
        <fullName evidence="1">Uncharacterized protein</fullName>
    </submittedName>
</protein>
<dbReference type="Proteomes" id="UP000009154">
    <property type="component" value="Chromosome"/>
</dbReference>
<dbReference type="HOGENOM" id="CLU_2537822_0_0_11"/>
<accession>H6MX96</accession>
<dbReference type="KEGG" id="gpo:GPOL_c31990"/>
<gene>
    <name evidence="1" type="ordered locus">GPOL_c31990</name>
</gene>
<reference evidence="1 2" key="1">
    <citation type="journal article" date="2012" name="Appl. Environ. Microbiol.">
        <title>Involvement of two latex-clearing proteins during rubber degradation and insights into the subsequent degradation pathway revealed by the genome sequence of Gordonia polyisoprenivorans strain VH2.</title>
        <authorList>
            <person name="Hiessl S."/>
            <person name="Schuldes J."/>
            <person name="Thurmer A."/>
            <person name="Halbsguth T."/>
            <person name="Broker D."/>
            <person name="Angelov A."/>
            <person name="Liebl W."/>
            <person name="Daniel R."/>
            <person name="Steinbuchel A."/>
        </authorList>
    </citation>
    <scope>NUCLEOTIDE SEQUENCE [LARGE SCALE GENOMIC DNA]</scope>
    <source>
        <strain evidence="2">DSM 44266 / VH2</strain>
    </source>
</reference>
<name>H6MX96_GORPV</name>
<dbReference type="STRING" id="1112204.GPOL_c31990"/>